<dbReference type="EMBL" id="CAJQZP010000643">
    <property type="protein sequence ID" value="CAG4974395.1"/>
    <property type="molecule type" value="Genomic_DNA"/>
</dbReference>
<gene>
    <name evidence="2" type="ORF">PAPOLLO_LOCUS8931</name>
</gene>
<keyword evidence="3" id="KW-1185">Reference proteome</keyword>
<feature type="region of interest" description="Disordered" evidence="1">
    <location>
        <begin position="1"/>
        <end position="68"/>
    </location>
</feature>
<evidence type="ECO:0000256" key="1">
    <source>
        <dbReference type="SAM" id="MobiDB-lite"/>
    </source>
</evidence>
<dbReference type="Proteomes" id="UP000691718">
    <property type="component" value="Unassembled WGS sequence"/>
</dbReference>
<evidence type="ECO:0000313" key="2">
    <source>
        <dbReference type="EMBL" id="CAG4974395.1"/>
    </source>
</evidence>
<name>A0A8S3WRI3_PARAO</name>
<sequence length="119" mass="13429">MNNEATVKSAENIPEAEKIPEPVNEDCSTQNPKTQPQTSKLNMPLNDTKLTPLKKTSTPEKEIAPSMKVTTTDVRKDIKHRKLYVLSNSTRRSILQAIEDNFASDFIYCNYSSPNCNIK</sequence>
<dbReference type="AlphaFoldDB" id="A0A8S3WRI3"/>
<comment type="caution">
    <text evidence="2">The sequence shown here is derived from an EMBL/GenBank/DDBJ whole genome shotgun (WGS) entry which is preliminary data.</text>
</comment>
<protein>
    <submittedName>
        <fullName evidence="2">(apollo) hypothetical protein</fullName>
    </submittedName>
</protein>
<organism evidence="2 3">
    <name type="scientific">Parnassius apollo</name>
    <name type="common">Apollo butterfly</name>
    <name type="synonym">Papilio apollo</name>
    <dbReference type="NCBI Taxonomy" id="110799"/>
    <lineage>
        <taxon>Eukaryota</taxon>
        <taxon>Metazoa</taxon>
        <taxon>Ecdysozoa</taxon>
        <taxon>Arthropoda</taxon>
        <taxon>Hexapoda</taxon>
        <taxon>Insecta</taxon>
        <taxon>Pterygota</taxon>
        <taxon>Neoptera</taxon>
        <taxon>Endopterygota</taxon>
        <taxon>Lepidoptera</taxon>
        <taxon>Glossata</taxon>
        <taxon>Ditrysia</taxon>
        <taxon>Papilionoidea</taxon>
        <taxon>Papilionidae</taxon>
        <taxon>Parnassiinae</taxon>
        <taxon>Parnassini</taxon>
        <taxon>Parnassius</taxon>
        <taxon>Parnassius</taxon>
    </lineage>
</organism>
<reference evidence="2" key="1">
    <citation type="submission" date="2021-04" db="EMBL/GenBank/DDBJ databases">
        <authorList>
            <person name="Tunstrom K."/>
        </authorList>
    </citation>
    <scope>NUCLEOTIDE SEQUENCE</scope>
</reference>
<proteinExistence type="predicted"/>
<feature type="compositionally biased region" description="Polar residues" evidence="1">
    <location>
        <begin position="26"/>
        <end position="41"/>
    </location>
</feature>
<accession>A0A8S3WRI3</accession>
<evidence type="ECO:0000313" key="3">
    <source>
        <dbReference type="Proteomes" id="UP000691718"/>
    </source>
</evidence>